<evidence type="ECO:0000313" key="3">
    <source>
        <dbReference type="Proteomes" id="UP001558652"/>
    </source>
</evidence>
<dbReference type="SUPFAM" id="SSF54373">
    <property type="entry name" value="FAD-linked reductases, C-terminal domain"/>
    <property type="match status" value="1"/>
</dbReference>
<reference evidence="2 3" key="1">
    <citation type="submission" date="2024-07" db="EMBL/GenBank/DDBJ databases">
        <title>Chromosome-level genome assembly of the water stick insect Ranatra chinensis (Heteroptera: Nepidae).</title>
        <authorList>
            <person name="Liu X."/>
        </authorList>
    </citation>
    <scope>NUCLEOTIDE SEQUENCE [LARGE SCALE GENOMIC DNA]</scope>
    <source>
        <strain evidence="2">Cailab_2021Rc</strain>
        <tissue evidence="2">Muscle</tissue>
    </source>
</reference>
<protein>
    <recommendedName>
        <fullName evidence="1">Amine oxidase domain-containing protein</fullName>
    </recommendedName>
</protein>
<dbReference type="InterPro" id="IPR002937">
    <property type="entry name" value="Amino_oxidase"/>
</dbReference>
<dbReference type="InterPro" id="IPR036188">
    <property type="entry name" value="FAD/NAD-bd_sf"/>
</dbReference>
<accession>A0ABD0YMX2</accession>
<dbReference type="Gene3D" id="3.50.50.60">
    <property type="entry name" value="FAD/NAD(P)-binding domain"/>
    <property type="match status" value="1"/>
</dbReference>
<dbReference type="SUPFAM" id="SSF51905">
    <property type="entry name" value="FAD/NAD(P)-binding domain"/>
    <property type="match status" value="1"/>
</dbReference>
<feature type="domain" description="Amine oxidase" evidence="1">
    <location>
        <begin position="1"/>
        <end position="449"/>
    </location>
</feature>
<dbReference type="AlphaFoldDB" id="A0ABD0YMX2"/>
<dbReference type="PANTHER" id="PTHR10742">
    <property type="entry name" value="FLAVIN MONOAMINE OXIDASE"/>
    <property type="match status" value="1"/>
</dbReference>
<gene>
    <name evidence="2" type="ORF">AAG570_001560</name>
</gene>
<comment type="caution">
    <text evidence="2">The sequence shown here is derived from an EMBL/GenBank/DDBJ whole genome shotgun (WGS) entry which is preliminary data.</text>
</comment>
<evidence type="ECO:0000313" key="2">
    <source>
        <dbReference type="EMBL" id="KAL1123787.1"/>
    </source>
</evidence>
<proteinExistence type="predicted"/>
<organism evidence="2 3">
    <name type="scientific">Ranatra chinensis</name>
    <dbReference type="NCBI Taxonomy" id="642074"/>
    <lineage>
        <taxon>Eukaryota</taxon>
        <taxon>Metazoa</taxon>
        <taxon>Ecdysozoa</taxon>
        <taxon>Arthropoda</taxon>
        <taxon>Hexapoda</taxon>
        <taxon>Insecta</taxon>
        <taxon>Pterygota</taxon>
        <taxon>Neoptera</taxon>
        <taxon>Paraneoptera</taxon>
        <taxon>Hemiptera</taxon>
        <taxon>Heteroptera</taxon>
        <taxon>Panheteroptera</taxon>
        <taxon>Nepomorpha</taxon>
        <taxon>Nepidae</taxon>
        <taxon>Ranatrinae</taxon>
        <taxon>Ranatra</taxon>
    </lineage>
</organism>
<dbReference type="EMBL" id="JBFDAA010000011">
    <property type="protein sequence ID" value="KAL1123787.1"/>
    <property type="molecule type" value="Genomic_DNA"/>
</dbReference>
<dbReference type="Pfam" id="PF01593">
    <property type="entry name" value="Amino_oxidase"/>
    <property type="match status" value="1"/>
</dbReference>
<name>A0ABD0YMX2_9HEMI</name>
<dbReference type="Proteomes" id="UP001558652">
    <property type="component" value="Unassembled WGS sequence"/>
</dbReference>
<evidence type="ECO:0000259" key="1">
    <source>
        <dbReference type="Pfam" id="PF01593"/>
    </source>
</evidence>
<keyword evidence="3" id="KW-1185">Reference proteome</keyword>
<dbReference type="InterPro" id="IPR050281">
    <property type="entry name" value="Flavin_monoamine_oxidase"/>
</dbReference>
<dbReference type="Gene3D" id="3.90.660.10">
    <property type="match status" value="1"/>
</dbReference>
<dbReference type="PANTHER" id="PTHR10742:SF416">
    <property type="entry name" value="SPERMINE OXIDASE"/>
    <property type="match status" value="1"/>
</dbReference>
<sequence length="460" mass="50770">MAGMSVAQGLLHCGHTNFKILEATERPGGRIHSALMDNRAVIEFGAQWIKGASMANSVFCLACQSGARLDPEECVRRPADVTRLVCFTSEGRQVEANVAAKAYQMWERLERQARFLFATRVGRGQGTLWNYLVERADSELSYVPDDCRGDVSRVIYGCLNAMRCRWGADLRNMSATHYGSHRSLPGHQVMLPTGMINVLSPLFEKIPKENIVFGKAVENITWGGAGVAVKTHDGQEYCCDQVVVTFSLGVLKERAGTLFCPQLPECKTDAVRRLGWGHIGKVFLDYDRPFWPPRDYPIRFCWSKDELSEQDCSWARSVAVMEQQPGSPSTLVGVVGGAGALAMELCTEDQVAETMTLQLRKFTGDDGIPYPTNLARTKWGQDPYFLGANSYLALGSSDDDQRELASPVAGSSGPRDYKILFAGEATVPTHFGTLHGARISGMREAERILKMAYEKTMEAS</sequence>